<feature type="domain" description="Repulsive guidance molecule N-terminal" evidence="10">
    <location>
        <begin position="54"/>
        <end position="125"/>
    </location>
</feature>
<evidence type="ECO:0000256" key="4">
    <source>
        <dbReference type="ARBA" id="ARBA00022622"/>
    </source>
</evidence>
<evidence type="ECO:0000313" key="11">
    <source>
        <dbReference type="EMBL" id="CAH1797457.1"/>
    </source>
</evidence>
<keyword evidence="7" id="KW-0325">Glycoprotein</keyword>
<reference evidence="11" key="1">
    <citation type="submission" date="2022-03" db="EMBL/GenBank/DDBJ databases">
        <authorList>
            <person name="Martin C."/>
        </authorList>
    </citation>
    <scope>NUCLEOTIDE SEQUENCE</scope>
</reference>
<proteinExistence type="inferred from homology"/>
<dbReference type="InterPro" id="IPR009496">
    <property type="entry name" value="RGM_C"/>
</dbReference>
<comment type="caution">
    <text evidence="11">The sequence shown here is derived from an EMBL/GenBank/DDBJ whole genome shotgun (WGS) entry which is preliminary data.</text>
</comment>
<evidence type="ECO:0000256" key="3">
    <source>
        <dbReference type="ARBA" id="ARBA00022475"/>
    </source>
</evidence>
<keyword evidence="12" id="KW-1185">Reference proteome</keyword>
<sequence>MQRNRFIERKPLRTNTTRWIVMGVRALYSSTVGPPSFLPLVIVTTILLATVQSCRLDDCSLKYWMARETLGEGVLGEPNQNHIKCVTLRTYYQCIRNMKQECYGDIQFHSVQKIVENKMKDNNCTVQGQIYTEAKYGSPRPRPANSKVCSFRPGSRSKNLHKHCGLFGDPHLRTFNEEYQTCKVQGAWPLVDNEFLTIQVTNEQVARDSTATATSKLTVMIKANDECAEDRYMLYLAQTDLLPDAFEDGSESFGPDDSVQLVVVQANKHVEIYMRYIDTTIIVRQVGRYFTFAIKMPEEIVQLTRESPDPLQLCARGCPKGEQINYGEFLAQKHSHIKSLIDKNVHVMSRENAVKKCSESRVVDFYFDSCVFDLMTTGDTNFTRAANLALQDVLRLQPSAAQSHHNRTSLHNYDVQYRLHTSGAYSVRTSPSNLYHRTTFLLLVILTYYILAHRGGHMDFIYVKASLEAVAMVQIECDGDDVPFTSNLHIVKG</sequence>
<dbReference type="InterPro" id="IPR010536">
    <property type="entry name" value="RGM_N"/>
</dbReference>
<name>A0A8S4PTG8_OWEFU</name>
<keyword evidence="8" id="KW-0449">Lipoprotein</keyword>
<dbReference type="OrthoDB" id="10013795at2759"/>
<protein>
    <recommendedName>
        <fullName evidence="13">Repulsive guidance molecule A</fullName>
    </recommendedName>
</protein>
<organism evidence="11 12">
    <name type="scientific">Owenia fusiformis</name>
    <name type="common">Polychaete worm</name>
    <dbReference type="NCBI Taxonomy" id="6347"/>
    <lineage>
        <taxon>Eukaryota</taxon>
        <taxon>Metazoa</taxon>
        <taxon>Spiralia</taxon>
        <taxon>Lophotrochozoa</taxon>
        <taxon>Annelida</taxon>
        <taxon>Polychaeta</taxon>
        <taxon>Sedentaria</taxon>
        <taxon>Canalipalpata</taxon>
        <taxon>Sabellida</taxon>
        <taxon>Oweniida</taxon>
        <taxon>Oweniidae</taxon>
        <taxon>Owenia</taxon>
    </lineage>
</organism>
<keyword evidence="4" id="KW-0336">GPI-anchor</keyword>
<evidence type="ECO:0000256" key="2">
    <source>
        <dbReference type="ARBA" id="ARBA00005321"/>
    </source>
</evidence>
<dbReference type="Proteomes" id="UP000749559">
    <property type="component" value="Unassembled WGS sequence"/>
</dbReference>
<evidence type="ECO:0008006" key="13">
    <source>
        <dbReference type="Google" id="ProtNLM"/>
    </source>
</evidence>
<dbReference type="GO" id="GO:0030509">
    <property type="term" value="P:BMP signaling pathway"/>
    <property type="evidence" value="ECO:0007669"/>
    <property type="project" value="TreeGrafter"/>
</dbReference>
<evidence type="ECO:0000259" key="9">
    <source>
        <dbReference type="Pfam" id="PF06534"/>
    </source>
</evidence>
<feature type="domain" description="Repulsive guidance molecule C-terminal" evidence="9">
    <location>
        <begin position="162"/>
        <end position="398"/>
    </location>
</feature>
<dbReference type="AlphaFoldDB" id="A0A8S4PTG8"/>
<dbReference type="GO" id="GO:0015026">
    <property type="term" value="F:coreceptor activity"/>
    <property type="evidence" value="ECO:0007669"/>
    <property type="project" value="TreeGrafter"/>
</dbReference>
<comment type="similarity">
    <text evidence="2">Belongs to the repulsive guidance molecule (RGM) family.</text>
</comment>
<dbReference type="PANTHER" id="PTHR31428:SF6">
    <property type="entry name" value="REPULSIVE GUIDANCE MOLECULE B HOMOLOG DRAG-1"/>
    <property type="match status" value="1"/>
</dbReference>
<dbReference type="InterPro" id="IPR040287">
    <property type="entry name" value="RGM"/>
</dbReference>
<keyword evidence="6" id="KW-0472">Membrane</keyword>
<evidence type="ECO:0000256" key="8">
    <source>
        <dbReference type="ARBA" id="ARBA00023288"/>
    </source>
</evidence>
<evidence type="ECO:0000313" key="12">
    <source>
        <dbReference type="Proteomes" id="UP000749559"/>
    </source>
</evidence>
<dbReference type="PANTHER" id="PTHR31428">
    <property type="entry name" value="RGM DOMAIN FAMILY MEMBER DRAG-1"/>
    <property type="match status" value="1"/>
</dbReference>
<evidence type="ECO:0000256" key="7">
    <source>
        <dbReference type="ARBA" id="ARBA00023180"/>
    </source>
</evidence>
<comment type="subcellular location">
    <subcellularLocation>
        <location evidence="1">Cell membrane</location>
        <topology evidence="1">Lipid-anchor</topology>
        <topology evidence="1">GPI-anchor</topology>
    </subcellularLocation>
</comment>
<keyword evidence="3" id="KW-1003">Cell membrane</keyword>
<evidence type="ECO:0000256" key="5">
    <source>
        <dbReference type="ARBA" id="ARBA00022729"/>
    </source>
</evidence>
<evidence type="ECO:0000256" key="6">
    <source>
        <dbReference type="ARBA" id="ARBA00023136"/>
    </source>
</evidence>
<evidence type="ECO:0000259" key="10">
    <source>
        <dbReference type="Pfam" id="PF06535"/>
    </source>
</evidence>
<dbReference type="Pfam" id="PF06535">
    <property type="entry name" value="RGM_N"/>
    <property type="match status" value="1"/>
</dbReference>
<dbReference type="GO" id="GO:0005886">
    <property type="term" value="C:plasma membrane"/>
    <property type="evidence" value="ECO:0007669"/>
    <property type="project" value="UniProtKB-SubCell"/>
</dbReference>
<dbReference type="EMBL" id="CAIIXF020000010">
    <property type="protein sequence ID" value="CAH1797457.1"/>
    <property type="molecule type" value="Genomic_DNA"/>
</dbReference>
<gene>
    <name evidence="11" type="ORF">OFUS_LOCUS21737</name>
</gene>
<evidence type="ECO:0000256" key="1">
    <source>
        <dbReference type="ARBA" id="ARBA00004609"/>
    </source>
</evidence>
<dbReference type="Gene3D" id="3.40.1000.10">
    <property type="entry name" value="Mog1/PsbP, alpha/beta/alpha sandwich"/>
    <property type="match status" value="1"/>
</dbReference>
<dbReference type="GO" id="GO:0098552">
    <property type="term" value="C:side of membrane"/>
    <property type="evidence" value="ECO:0007669"/>
    <property type="project" value="UniProtKB-KW"/>
</dbReference>
<dbReference type="Pfam" id="PF06534">
    <property type="entry name" value="RGM_C"/>
    <property type="match status" value="1"/>
</dbReference>
<accession>A0A8S4PTG8</accession>
<keyword evidence="5" id="KW-0732">Signal</keyword>